<name>B8C2F5_THAPS</name>
<evidence type="ECO:0000313" key="1">
    <source>
        <dbReference type="EMBL" id="EED92373.1"/>
    </source>
</evidence>
<dbReference type="AlphaFoldDB" id="B8C2F5"/>
<sequence>MVVTLIDTKWPTLASGSLMSIHLKGQSQYGLMSPMSDVYYMLWFCDAKSATTKPTHPTRMAITRHVSKRRKQSESKSQPQNINDVVILPPLSHSPPNLVADAWANVTTFLLKSECALLAAAIDNSQYPSAYSACKSIVATAALHHGGWGSLDFADIAKSLAAKLNDEDILEILVSINAVDTVKSLKLTHCVGIVGHGLVSLRGSVVLEQLDLSLVGPNESPSSSLDDPMIRPGVVVPILYSIIDKEGTSMKHLQLPKKWRDDKSQVLGNSLLWFGL</sequence>
<gene>
    <name evidence="1" type="ORF">THAPSDRAFT_5266</name>
</gene>
<dbReference type="Proteomes" id="UP000001449">
    <property type="component" value="Chromosome 5"/>
</dbReference>
<dbReference type="EMBL" id="CM000642">
    <property type="protein sequence ID" value="EED92373.1"/>
    <property type="molecule type" value="Genomic_DNA"/>
</dbReference>
<keyword evidence="2" id="KW-1185">Reference proteome</keyword>
<evidence type="ECO:0000313" key="2">
    <source>
        <dbReference type="Proteomes" id="UP000001449"/>
    </source>
</evidence>
<protein>
    <submittedName>
        <fullName evidence="1">Uncharacterized protein</fullName>
    </submittedName>
</protein>
<proteinExistence type="predicted"/>
<reference evidence="1 2" key="2">
    <citation type="journal article" date="2008" name="Nature">
        <title>The Phaeodactylum genome reveals the evolutionary history of diatom genomes.</title>
        <authorList>
            <person name="Bowler C."/>
            <person name="Allen A.E."/>
            <person name="Badger J.H."/>
            <person name="Grimwood J."/>
            <person name="Jabbari K."/>
            <person name="Kuo A."/>
            <person name="Maheswari U."/>
            <person name="Martens C."/>
            <person name="Maumus F."/>
            <person name="Otillar R.P."/>
            <person name="Rayko E."/>
            <person name="Salamov A."/>
            <person name="Vandepoele K."/>
            <person name="Beszteri B."/>
            <person name="Gruber A."/>
            <person name="Heijde M."/>
            <person name="Katinka M."/>
            <person name="Mock T."/>
            <person name="Valentin K."/>
            <person name="Verret F."/>
            <person name="Berges J.A."/>
            <person name="Brownlee C."/>
            <person name="Cadoret J.P."/>
            <person name="Chiovitti A."/>
            <person name="Choi C.J."/>
            <person name="Coesel S."/>
            <person name="De Martino A."/>
            <person name="Detter J.C."/>
            <person name="Durkin C."/>
            <person name="Falciatore A."/>
            <person name="Fournet J."/>
            <person name="Haruta M."/>
            <person name="Huysman M.J."/>
            <person name="Jenkins B.D."/>
            <person name="Jiroutova K."/>
            <person name="Jorgensen R.E."/>
            <person name="Joubert Y."/>
            <person name="Kaplan A."/>
            <person name="Kroger N."/>
            <person name="Kroth P.G."/>
            <person name="La Roche J."/>
            <person name="Lindquist E."/>
            <person name="Lommer M."/>
            <person name="Martin-Jezequel V."/>
            <person name="Lopez P.J."/>
            <person name="Lucas S."/>
            <person name="Mangogna M."/>
            <person name="McGinnis K."/>
            <person name="Medlin L.K."/>
            <person name="Montsant A."/>
            <person name="Oudot-Le Secq M.P."/>
            <person name="Napoli C."/>
            <person name="Obornik M."/>
            <person name="Parker M.S."/>
            <person name="Petit J.L."/>
            <person name="Porcel B.M."/>
            <person name="Poulsen N."/>
            <person name="Robison M."/>
            <person name="Rychlewski L."/>
            <person name="Rynearson T.A."/>
            <person name="Schmutz J."/>
            <person name="Shapiro H."/>
            <person name="Siaut M."/>
            <person name="Stanley M."/>
            <person name="Sussman M.R."/>
            <person name="Taylor A.R."/>
            <person name="Vardi A."/>
            <person name="von Dassow P."/>
            <person name="Vyverman W."/>
            <person name="Willis A."/>
            <person name="Wyrwicz L.S."/>
            <person name="Rokhsar D.S."/>
            <person name="Weissenbach J."/>
            <person name="Armbrust E.V."/>
            <person name="Green B.R."/>
            <person name="Van de Peer Y."/>
            <person name="Grigoriev I.V."/>
        </authorList>
    </citation>
    <scope>NUCLEOTIDE SEQUENCE [LARGE SCALE GENOMIC DNA]</scope>
    <source>
        <strain evidence="1 2">CCMP1335</strain>
    </source>
</reference>
<dbReference type="HOGENOM" id="CLU_1010030_0_0_1"/>
<dbReference type="GeneID" id="7449579"/>
<dbReference type="InParanoid" id="B8C2F5"/>
<accession>B8C2F5</accession>
<dbReference type="RefSeq" id="XP_002290621.1">
    <property type="nucleotide sequence ID" value="XM_002290585.1"/>
</dbReference>
<dbReference type="PaxDb" id="35128-Thaps5266"/>
<dbReference type="KEGG" id="tps:THAPSDRAFT_5266"/>
<organism evidence="1 2">
    <name type="scientific">Thalassiosira pseudonana</name>
    <name type="common">Marine diatom</name>
    <name type="synonym">Cyclotella nana</name>
    <dbReference type="NCBI Taxonomy" id="35128"/>
    <lineage>
        <taxon>Eukaryota</taxon>
        <taxon>Sar</taxon>
        <taxon>Stramenopiles</taxon>
        <taxon>Ochrophyta</taxon>
        <taxon>Bacillariophyta</taxon>
        <taxon>Coscinodiscophyceae</taxon>
        <taxon>Thalassiosirophycidae</taxon>
        <taxon>Thalassiosirales</taxon>
        <taxon>Thalassiosiraceae</taxon>
        <taxon>Thalassiosira</taxon>
    </lineage>
</organism>
<reference evidence="1 2" key="1">
    <citation type="journal article" date="2004" name="Science">
        <title>The genome of the diatom Thalassiosira pseudonana: ecology, evolution, and metabolism.</title>
        <authorList>
            <person name="Armbrust E.V."/>
            <person name="Berges J.A."/>
            <person name="Bowler C."/>
            <person name="Green B.R."/>
            <person name="Martinez D."/>
            <person name="Putnam N.H."/>
            <person name="Zhou S."/>
            <person name="Allen A.E."/>
            <person name="Apt K.E."/>
            <person name="Bechner M."/>
            <person name="Brzezinski M.A."/>
            <person name="Chaal B.K."/>
            <person name="Chiovitti A."/>
            <person name="Davis A.K."/>
            <person name="Demarest M.S."/>
            <person name="Detter J.C."/>
            <person name="Glavina T."/>
            <person name="Goodstein D."/>
            <person name="Hadi M.Z."/>
            <person name="Hellsten U."/>
            <person name="Hildebrand M."/>
            <person name="Jenkins B.D."/>
            <person name="Jurka J."/>
            <person name="Kapitonov V.V."/>
            <person name="Kroger N."/>
            <person name="Lau W.W."/>
            <person name="Lane T.W."/>
            <person name="Larimer F.W."/>
            <person name="Lippmeier J.C."/>
            <person name="Lucas S."/>
            <person name="Medina M."/>
            <person name="Montsant A."/>
            <person name="Obornik M."/>
            <person name="Parker M.S."/>
            <person name="Palenik B."/>
            <person name="Pazour G.J."/>
            <person name="Richardson P.M."/>
            <person name="Rynearson T.A."/>
            <person name="Saito M.A."/>
            <person name="Schwartz D.C."/>
            <person name="Thamatrakoln K."/>
            <person name="Valentin K."/>
            <person name="Vardi A."/>
            <person name="Wilkerson F.P."/>
            <person name="Rokhsar D.S."/>
        </authorList>
    </citation>
    <scope>NUCLEOTIDE SEQUENCE [LARGE SCALE GENOMIC DNA]</scope>
    <source>
        <strain evidence="1 2">CCMP1335</strain>
    </source>
</reference>